<organism evidence="9 10">
    <name type="scientific">Candidatus Woesebacteria bacterium RBG_16_42_24</name>
    <dbReference type="NCBI Taxonomy" id="1802485"/>
    <lineage>
        <taxon>Bacteria</taxon>
        <taxon>Candidatus Woeseibacteriota</taxon>
    </lineage>
</organism>
<keyword evidence="2 6" id="KW-0963">Cytoplasm</keyword>
<dbReference type="GO" id="GO:0003677">
    <property type="term" value="F:DNA binding"/>
    <property type="evidence" value="ECO:0007669"/>
    <property type="project" value="UniProtKB-UniRule"/>
</dbReference>
<dbReference type="NCBIfam" id="NF001030">
    <property type="entry name" value="PRK00110.1"/>
    <property type="match status" value="1"/>
</dbReference>
<dbReference type="HAMAP" id="MF_00693">
    <property type="entry name" value="Transcrip_reg_TACO1"/>
    <property type="match status" value="1"/>
</dbReference>
<dbReference type="InterPro" id="IPR026564">
    <property type="entry name" value="Transcrip_reg_TACO1-like_dom3"/>
</dbReference>
<evidence type="ECO:0000313" key="9">
    <source>
        <dbReference type="EMBL" id="OGM15347.1"/>
    </source>
</evidence>
<evidence type="ECO:0000259" key="8">
    <source>
        <dbReference type="Pfam" id="PF20772"/>
    </source>
</evidence>
<feature type="domain" description="TACO1/YebC-like second and third" evidence="7">
    <location>
        <begin position="81"/>
        <end position="235"/>
    </location>
</feature>
<dbReference type="FunFam" id="1.10.10.200:FF:000002">
    <property type="entry name" value="Probable transcriptional regulatory protein CLM62_37755"/>
    <property type="match status" value="1"/>
</dbReference>
<dbReference type="SUPFAM" id="SSF75625">
    <property type="entry name" value="YebC-like"/>
    <property type="match status" value="1"/>
</dbReference>
<evidence type="ECO:0000256" key="3">
    <source>
        <dbReference type="ARBA" id="ARBA00023015"/>
    </source>
</evidence>
<dbReference type="AlphaFoldDB" id="A0A1F7XK01"/>
<evidence type="ECO:0000256" key="6">
    <source>
        <dbReference type="HAMAP-Rule" id="MF_00693"/>
    </source>
</evidence>
<keyword evidence="3 6" id="KW-0805">Transcription regulation</keyword>
<sequence length="245" mass="26933">MSGHSHYATIKRQKETKDAARGNMFSKLAKAISIAAKSGGGIDPNSNFKLRVAIDKARSFNMPKENIERALRQAQGKLEVEEVTYEGFGPGGVAVMVEVATDNRNRTGQEIKNIFERVGGHLAGPGAVSFNFESRGQFVVRKETDSEAQMLKLIDLGVEDMEETEDGIEVHVAPEKLSEVRRALEESGFIVTATELVQKPKNYVSVTEPKEASKAISFLDALTEHEDIQKVFANLDVPTEILSKL</sequence>
<keyword evidence="5 6" id="KW-0804">Transcription</keyword>
<dbReference type="STRING" id="1802485.A2V97_01820"/>
<dbReference type="GO" id="GO:0005829">
    <property type="term" value="C:cytosol"/>
    <property type="evidence" value="ECO:0007669"/>
    <property type="project" value="TreeGrafter"/>
</dbReference>
<reference evidence="9 10" key="1">
    <citation type="journal article" date="2016" name="Nat. Commun.">
        <title>Thousands of microbial genomes shed light on interconnected biogeochemical processes in an aquifer system.</title>
        <authorList>
            <person name="Anantharaman K."/>
            <person name="Brown C.T."/>
            <person name="Hug L.A."/>
            <person name="Sharon I."/>
            <person name="Castelle C.J."/>
            <person name="Probst A.J."/>
            <person name="Thomas B.C."/>
            <person name="Singh A."/>
            <person name="Wilkins M.J."/>
            <person name="Karaoz U."/>
            <person name="Brodie E.L."/>
            <person name="Williams K.H."/>
            <person name="Hubbard S.S."/>
            <person name="Banfield J.F."/>
        </authorList>
    </citation>
    <scope>NUCLEOTIDE SEQUENCE [LARGE SCALE GENOMIC DNA]</scope>
</reference>
<evidence type="ECO:0000256" key="5">
    <source>
        <dbReference type="ARBA" id="ARBA00023163"/>
    </source>
</evidence>
<dbReference type="Pfam" id="PF20772">
    <property type="entry name" value="TACO1_YebC_N"/>
    <property type="match status" value="1"/>
</dbReference>
<evidence type="ECO:0000313" key="10">
    <source>
        <dbReference type="Proteomes" id="UP000177382"/>
    </source>
</evidence>
<dbReference type="EMBL" id="MGFX01000006">
    <property type="protein sequence ID" value="OGM15347.1"/>
    <property type="molecule type" value="Genomic_DNA"/>
</dbReference>
<dbReference type="PANTHER" id="PTHR12532:SF6">
    <property type="entry name" value="TRANSCRIPTIONAL REGULATORY PROTEIN YEBC-RELATED"/>
    <property type="match status" value="1"/>
</dbReference>
<dbReference type="Gene3D" id="1.10.10.200">
    <property type="match status" value="1"/>
</dbReference>
<comment type="similarity">
    <text evidence="1 6">Belongs to the TACO1 family.</text>
</comment>
<dbReference type="InterPro" id="IPR029072">
    <property type="entry name" value="YebC-like"/>
</dbReference>
<dbReference type="Gene3D" id="3.30.70.980">
    <property type="match status" value="2"/>
</dbReference>
<feature type="domain" description="TACO1/YebC-like N-terminal" evidence="8">
    <location>
        <begin position="5"/>
        <end position="77"/>
    </location>
</feature>
<dbReference type="Pfam" id="PF01709">
    <property type="entry name" value="Transcrip_reg"/>
    <property type="match status" value="1"/>
</dbReference>
<gene>
    <name evidence="9" type="ORF">A2V97_01820</name>
</gene>
<name>A0A1F7XK01_9BACT</name>
<dbReference type="InterPro" id="IPR002876">
    <property type="entry name" value="Transcrip_reg_TACO1-like"/>
</dbReference>
<proteinExistence type="inferred from homology"/>
<dbReference type="NCBIfam" id="TIGR01033">
    <property type="entry name" value="YebC/PmpR family DNA-binding transcriptional regulator"/>
    <property type="match status" value="1"/>
</dbReference>
<comment type="caution">
    <text evidence="9">The sequence shown here is derived from an EMBL/GenBank/DDBJ whole genome shotgun (WGS) entry which is preliminary data.</text>
</comment>
<evidence type="ECO:0000256" key="1">
    <source>
        <dbReference type="ARBA" id="ARBA00008724"/>
    </source>
</evidence>
<dbReference type="InterPro" id="IPR017856">
    <property type="entry name" value="Integrase-like_N"/>
</dbReference>
<accession>A0A1F7XK01</accession>
<dbReference type="Proteomes" id="UP000177382">
    <property type="component" value="Unassembled WGS sequence"/>
</dbReference>
<evidence type="ECO:0000259" key="7">
    <source>
        <dbReference type="Pfam" id="PF01709"/>
    </source>
</evidence>
<evidence type="ECO:0000256" key="4">
    <source>
        <dbReference type="ARBA" id="ARBA00023125"/>
    </source>
</evidence>
<evidence type="ECO:0000256" key="2">
    <source>
        <dbReference type="ARBA" id="ARBA00022490"/>
    </source>
</evidence>
<keyword evidence="4 6" id="KW-0238">DNA-binding</keyword>
<dbReference type="InterPro" id="IPR049083">
    <property type="entry name" value="TACO1_YebC_N"/>
</dbReference>
<dbReference type="GO" id="GO:0006355">
    <property type="term" value="P:regulation of DNA-templated transcription"/>
    <property type="evidence" value="ECO:0007669"/>
    <property type="project" value="UniProtKB-UniRule"/>
</dbReference>
<protein>
    <recommendedName>
        <fullName evidence="6">Probable transcriptional regulatory protein A2V97_01820</fullName>
    </recommendedName>
</protein>
<dbReference type="NCBIfam" id="NF009044">
    <property type="entry name" value="PRK12378.1"/>
    <property type="match status" value="1"/>
</dbReference>
<comment type="subcellular location">
    <subcellularLocation>
        <location evidence="6">Cytoplasm</location>
    </subcellularLocation>
</comment>
<dbReference type="PANTHER" id="PTHR12532">
    <property type="entry name" value="TRANSLATIONAL ACTIVATOR OF CYTOCHROME C OXIDASE 1"/>
    <property type="match status" value="1"/>
</dbReference>
<dbReference type="InterPro" id="IPR048300">
    <property type="entry name" value="TACO1_YebC-like_2nd/3rd_dom"/>
</dbReference>